<dbReference type="CDD" id="cd19534">
    <property type="entry name" value="E_NRPS"/>
    <property type="match status" value="3"/>
</dbReference>
<dbReference type="SUPFAM" id="SSF52777">
    <property type="entry name" value="CoA-dependent acyltransferases"/>
    <property type="match status" value="18"/>
</dbReference>
<dbReference type="CDD" id="cd19542">
    <property type="entry name" value="CT_NRPS-like"/>
    <property type="match status" value="5"/>
</dbReference>
<reference evidence="7 8" key="1">
    <citation type="submission" date="2018-02" db="EMBL/GenBank/DDBJ databases">
        <title>Fusarium culmorum secondary metabolites in fungal-bacterial-plant interactions.</title>
        <authorList>
            <person name="Schmidt R."/>
        </authorList>
    </citation>
    <scope>NUCLEOTIDE SEQUENCE [LARGE SCALE GENOMIC DNA]</scope>
    <source>
        <strain evidence="7 8">PV</strain>
    </source>
</reference>
<evidence type="ECO:0000256" key="5">
    <source>
        <dbReference type="ARBA" id="ARBA00029454"/>
    </source>
</evidence>
<dbReference type="FunFam" id="3.40.50.980:FF:000001">
    <property type="entry name" value="Non-ribosomal peptide synthetase"/>
    <property type="match status" value="2"/>
</dbReference>
<dbReference type="NCBIfam" id="TIGR01733">
    <property type="entry name" value="AA-adenyl-dom"/>
    <property type="match status" value="5"/>
</dbReference>
<accession>A0A2T4GYY4</accession>
<feature type="domain" description="Carrier" evidence="6">
    <location>
        <begin position="2622"/>
        <end position="2695"/>
    </location>
</feature>
<dbReference type="PROSITE" id="PS00455">
    <property type="entry name" value="AMP_BINDING"/>
    <property type="match status" value="3"/>
</dbReference>
<dbReference type="PANTHER" id="PTHR45398:SF1">
    <property type="entry name" value="ENZYME, PUTATIVE (JCVI)-RELATED"/>
    <property type="match status" value="1"/>
</dbReference>
<dbReference type="Gene3D" id="1.10.1200.10">
    <property type="entry name" value="ACP-like"/>
    <property type="match status" value="4"/>
</dbReference>
<dbReference type="GO" id="GO:0016874">
    <property type="term" value="F:ligase activity"/>
    <property type="evidence" value="ECO:0007669"/>
    <property type="project" value="UniProtKB-KW"/>
</dbReference>
<dbReference type="InterPro" id="IPR013120">
    <property type="entry name" value="FAR_NAD-bd"/>
</dbReference>
<dbReference type="InterPro" id="IPR036736">
    <property type="entry name" value="ACP-like_sf"/>
</dbReference>
<dbReference type="FunFam" id="3.30.559.10:FF:000016">
    <property type="entry name" value="Nonribosomal peptide synthase Pes1"/>
    <property type="match status" value="4"/>
</dbReference>
<keyword evidence="1" id="KW-0596">Phosphopantetheine</keyword>
<keyword evidence="3" id="KW-0436">Ligase</keyword>
<sequence>MLMPQSLAPTLAQQVEVWSESFQDKLADVVYKTSTMKSEFTLNDTPLIKDMSYPNLVEMKTLCLEHTGKWGPGSIEEIFPCSPMQEGILLSQMRTPDLYDVRFAFEVSSHDSSPQVSRLHEAWEQVVKRQPMLRTVFLPNLRGSGSFDQAILRKTLATVHHIELEELAEPSSHLVKRVLETMEKAPASSFEYGKVPHELSIYTVGDRMFILLRLSHALVDGASLPYIIKDLQQAYMHKLPAAPGLGYRELVSFIQKQPMDEALEYWSGYLDGAGPCRLPLLLDDAVIPSPGKLEARDIPVPVPDAKALRSLCAKYGVTMASIFHAAWALILRAYIGDDEVHFGYLASGRDAPIQGITSLIGPLINMLICRVNFDRSKTVSQLLQDICEDFASSMSNQYASLAQVQHSLGLGSEPLFTTVVSFQRHDPTSAGADGGSNGIKLTGIDSRDPTEYDVSLNVVDSDQELSFTFTYWTSKISSAHATHMIRALLSALASFAENVDQPIVNVNLVSPETRGELDSWNAIECVHTLFEQQVEKIPDQQAICAWDGNFTYRELNEASNAFAHHLHSLGEATPKPDEFVITCFDKSAWVTVSQMAILKAGAAFAAVDPTYPIVRVKTIVNDLRASVLFTETKYKDRFQGIFSKVIVVDQDMLDSIGGPQLDAPSTPVNGNNLSYSIFTSGSTGQPKGILIEHQSLSTVAKHFAKPYQIDQNTRTLQFAAYTFDLSVGETFMTLLNGGCLCITSERRRLEDLTGAINDFQVNWAFLTPTMADILDPAQVPSMKSLALAGEAATSENIRKWHDKVHFVIAYGPAETTICCNATDGVKATSDPANFGPARGAGIWVADMDDPSILLPVGAVGELLVEGPIVGRGYVDPVKTAEVFIDPPTWLSTQYPRVYRSGDIVRYNPDGTCSFVRRRDNQVKVRGQRIELNEVEVHVSQADADLQHTVVLLPKTGACQGRLTTVLSRHQQQEKVEAQRVLCPVTSEEDRNCNATVRNKLSSTLPGYMIPKIWITVEQLPLTTNGKMDRRKIQDWVHALTEQELAAIVSSTETTATGTQDTRKLTPMEEQLVKAWSQVLNLPASSLPLDQSFTSLGGDSISAMQIVSRARECGVTVSVDKVLRSESLSELANHARFKALAPNSNEIHSLVVEKTEPFPLLPIQRMFFEMNPSGNNHFNQTFTVRLSKTLPAERIESAIATVVKHHPMLRARFLKDHNGDWTQQIVPDAESSLGFRQQSFPSLSDAVPVLDELQTTLDIQNGPLVASCLINLPDVQVLSLAAHHLVVDLVSWRVILSDLEILLSSDSKSLPSLAPAAVTMPAWTDALLSRAKDYNVESVLPFTVPSANFGFWDMGNGRENVMADTVVIQTRLDASSTAALLGRANIAFRTDPDDLMLAALVFSFLRVFPERSVPTIYAEGHGRNAWDDGIDLSRTVGWFTTMYPLVASATTCDLVETVRQVKDIRHSIRDKGFPYFASRYLTAQGRTAFKEHTDMEVLFNYLGQYQQLQQSDTVLRELQEPLEIQDAAPSTPRMALIDILAAVEGSEMVLSIGYNGRMGHRDRLQLWLNEYTAALRSLSTELPTLSPSFTPGDFPLLGIDDAGLRSLAATCKAKVGSLDPAMVESIYPCSPLQQGILVSQSQDAKSYIVYAAWKIRPARGTSFNVNQLKDAWRRLVRYHPVLRTVFCENGTSEGGHAQVLLRADTAAADPIIKEIQCQRSDVAEFLRSSASSLPTDKPPHILSICTTDDKTYVSLQVSHALIDGTSMNLVMDDLVRSYNGNLQGSGPSYNDYISHICSEPIARSLSYWTETLADTQPCLFPVLSTEGTSRVLNKITLDVPSSTTDAMRQLSRAHAISVSNIFQLAWSLVLRAFTGSDSVCFGYLTSGRDVPVDRIEAMVGPLISMLVSSTQFGSSDDEAQSALDLLKLINRSYIDSLPHQHCSLGSIQNALGVSNTGLFNTVMSLQKITEEAETPEEFGFDLLDSHDPSEYNMTLNILDFNNIVELHFTYWTDKLSDSYASTVVDATLRAVEAIVKDPSRKMPVVDLVGDSERQGLVSRINQDHPTLQTTVHALIEAQVKAIPDNCAVTSWEGDLSYTELDRHATRLAVHLRSLGVGPEVTVPLCFKKSIWTVVAILAVMKAGGVFVPLDPAHPADRIKGIVEQLPSRIVALTSPQCVLTVAHLVDNTISVDASSIAQLENVSSAESLSPGATPSNAVYIIFTSGSTGQPKGVVLEHSAAASGTTAHGHDMSYSRDSRVLQFSSYSFDASILEILTTLVYGGCICVLSEEERINDLVGGINRLRVNWAFLTPAVAMMIEPSQVPTLRLLALGGAPLWLAVLQKWTAVGTIRVVNGYGPTECCALSTHNYYSRSYMRPEVIGKAMGCNTWVVDPRDPNILMPIGAVGELLIEGPIVARGYLNDLVKTQDAFLNGVSWLPSGRLYRTGDIVSYATEGKGDKISYIRRKDTQVKVRGQRIELGEISYQIGASHGSIVAHLVVLGSRGKFSGQIVAIFALDGFPTHQQGNDEPLQLLDSPQDLAKVRAIISEVSEFISDKLPSSMQPSAMVPVNRMPINTSGKIEARRVSAWVDGLDDATYARIMRIADEPDDEPDNEPEANVIQKSEAEDIIRAVVAEVVNVPLEQVPLRRSFFAIGGDSISAMAVVSRCRSRGITFTVSDIFKHKTITALAQFVSQSTQLITKRDGDGIDRSDEVNVDFSLSPIQQMFFDMYPDGVNHFNQSFLVQLPSTDALTSTVVHEAIRQLVDRHSMLRARFSDEDGDWVQRVTASGDAKSLKYEVHNGVNVDQVVKLIDVVQTSLDIRTGPVMAASLLNLTDKRRILVLVAHHLVIDMVSWRVLLEELEVILSGNGHSLQNMPTSLPFQAWVRTQPRRVQKWSPSRVLPYDIPKPRMDYWLKRGEDNTCGDTRELGFTLDADATKALLGSCNEAFQTDPQDLFLAAAFQSFADAFPDRGPPAIFVEGHGRGDGASEGLDLSRTVGWFTSIVPVALPDGVVATNVVDTLMRIKDVRRSVPGQGVPYFSYRYLSAAGVRKFRNHDKMEILFNYFGQYQQLERDDALLRPVVGDEFPQYDADASVERLAIFDVAGAVTSGRASVTITMPGTLAKARIDGVSLWLDRLKHHLTSLVQVTSDMSTAFTLHDLPLIKNMSYDELSDMREVCLEHTGLWGPGAIEEIFPCSPIQQGILLSQAHRPDLYDVRVALEVSSRNGSLSAQSLGDAWRHVVQRQPMLRTVFLPNMRGNGSFDQAVLRGPVPSIRHVDLGDATDDEMALQTVKQSIAETKGDIFSYGKLPHEFTTYTIGNKTFVFIRLSHALVDGFSLPIVLNDLREAFAHRLSTIPGLSYRELVSFINQQPADQAIGHWVDFLKGSTPCRLPPLLDDASVPSSPELLAIEVEVPCSNALRALCAEHGVTMAIVFQLAWALVLRAYTGEDDVMFGYLTSGRDAPIEGVSTLVGPLINMLTCRAIFNDRSKTVLQLLSQLQDDFINGISNQHVSLAEIQHHLGIGSEGLFTSIISFQRHDAAAGAANDDDGLLKMTPIDGRDPTEYDLSVNVLDEADKDIQIHFTHWTSKASPSHANHMMQALSAALVAISTKPNQPLVKVDLVGAETRREMDAWNATGIQFVSDECIHNIIERNSQATPDRQAICGWDRTFTYGELDQAANAFAHHIHSLVDLKPDTFVATCFDKSAWTIVAQLAILKSGGAFVAIDPTHPADRVETILSELGSPPILLTESKHQERFKMLFPSIVTVNEDTLSSLSVPNGPPSTRVRHSNTAYAIFTSGSTGRPKGIVIEHGSLSTAALTHAGPYQITSDTRALQFAAYTFDVSIGETFYPLSQGGCVCVPSDAARLEDLAGAINGLSADWAFLTPTVADLLDPSLVPGLKTLVLGGEAPTSVNIRRWHDKVFLISGYGPAETTIWCNATGRLNGSSDPANLGPPMGARVWVTDADDPSVLLPVGAVGELLIEGPLVSRGYTDPEKTAAAFISPPGWMTTAYPGKLIYRSGDIGRSRPDGTFSFVRRRDNQVKVRGQRVELNEVEVHISQAETSIRHAVVLYPKSGACQGRLTAVLSHHSLGGEELDQKQTVPGSGGIIAVQSDEAISASDLIQDRLLSTLPPYMIPKIWITVEHLPSTTNGKMDRRQILTWVESLTDDNLASIVQRQSNTTGSVESPTKPKTKMEEHFVQIWSNALNLPADSIPHNQPFTSLGGDSITAMQVLARARERGITTTVHDILRSRSIADLAGRSRFKNIQLNGSDDSKALTVITDQPFALLPIQRLFFRTQTSVNNHFNQSFIVRLSRTFTADQARAAIRAIVEHHPMLRARFLTDGNEWKQKISSDIAGSFKFQHHHCSSLSDSIETLDELQASLNISQGPLLTSCLLELSDGQALFLAAHHLVVDLVSWRVILADLEKLLAATSGATSLPSLEQEGISMPAWTEALIQKSTEYDINSVLPFTVPAADFSFWDMDPAKETNIMADTASLQVRVDGASTAALLGPANAAFGTDPDDLMIAALIFSFRSIFHERSSIPAVYTESHGRNAWDDGIDLSRTVGWLTTIYPVAVSDFDNAERDLLRVVRQVKDIRRSIPGKGLPYFAYRYLTEEGRAAFEHHDEMEILFNYLGQYQQLQKTDTIIQQIGETTLSTQDASDSTSRLALMDVVAAVEGSELVLSLGYNTKMQHKHRFQAWLDSFKYMLETLASQLPAIPATFTRSDLPLLSLGEDGLSTLAAACHAKVGSWGPDVVEASYPCSPLQQGILLSQGKDEAAYVVSGIWKVSPANGGSPVNLDQLQNAWRRLVQYHQILRTVFCESGRNDGIYAQVVLRENATAAQPTIEVRKCDGPDPIAFLHSSTPALPSDKPPHALLICDAGTDVYLSFNISHALMDGTSLGLMMDDLLRGYHGMLEGVGPSYEPYIAYVYNKPVSESLSYWSDTLANARPCHFPVLVDAEVDDRVRSLNKIMRPVPGVDAMRQLGRTHGVSIANFFQVAWALVLRAFTGSDDVCFGYLTSGRDVPVDRIDEIVGPLISMLVSSTDFTMSDGAPSALELLQTMNRAYIDSLPHQHCSLADIQRALRIGNKGLFNTALSLQRVATGDETQDQIEINVVEGDDPSEYNITVNVVDYGETIDLHFTYWSDKISDSHASDVVEALIRALDAIVQDPHRTLPAVDMLGDSGRKRIMGWNGDGQAPAALNSTVHALIESHVKESPNRCAVTSSWEGELSYGELDNHATRLSVYLRSLGVGTEVTVPLIFTKSIWMVVSMLAVMKAGGVFVPLDPSHPPERIAMIVEQLPNRAVALASPDRIGLISGLVDNVVALDADEAACIPKDTDGDNELPSDAATPDNAVYIIFTSGSTGQPKGVVLDHRATATGTTAHGRAMCYTKDVRTLQFSSYAFDACITEIVTTLVYGGCVCVLSEDERINDLAAAINRLQATWMLLTPAVASTLDPSEVPCIRYIALGGESSSHATNKKWSKGCKVLHAYGPTECCVMCAYDDRTGLPTRPEVIGGSVGCNNWVVDPRDPSVLMPIGAVGELLVQGPIMARGYLNNPDKTQEAFLDIGLPPVSGLSRAYRTGDLVSYCSEGNGNKLTFVRRKDTQVKVRGQRIELGEISHQISASNDKVATQMVTLGSRGTLGGKIVAVLTLRGLQTTEDGGDTEPLQILDNPKDIQIARDIVAEVQNYIADKLPGYMHPSVMIVVNRMPINSSGKLETRRVAQWIDEVTDEMYERIIKNLADNEPEAGTESAQTAVVQIISEAVAEVINLPGKVSLRRSFISMGGDSITAMQVMALCRRRGVSLPVQDILKSSNIVAMAAKAQQIGGPSVDSAKDEDEFAPFPLSPIQKLHLTQFPDGENHYNQSMLLKLRRPISETVLHEALLQLVRRHPMLRARFDNDTTRGQWTQRVTNDVQGSLSYATTKFDTLEEAMDTMIEAERGLDITAGPLVAARVVRVHDSMSIFLVAHHLVIDLVSWRIVLQDLEQLIAGTPLPGTQMSWSYQRWAHSLAKYAETNESTALALPFTPTEPDLDFWAVKETTNDFNNLVQGDFTLDPSLTSALLDAADKNLKAEVLDVLLAMAAHTFSSVFSDRAAPTFHTETHGRDHPQDTAAPVHETIGWFTAIAPLVLDTPSDEYIDSVIRVKDMRRAIPGLGIPYFTAKTLQGTQTLPVEILFNYLGRFQQLERDDGLFESLPKSMGPVDVNLSAARLSVIDISAVVEKDALTVSWNYSTQIQHQDKLSKWFALYEQALHEVVSALQKISLQLTKSDVPLLPISHQQLKPLNKALAAVSRNGVEAVEDVYPTSPMQRGILLSQSKDASQYDVHAVWEITPTNRHDSVDVSRLQRAWYRVIQRHPMLRTVFIDSVVDNSPFDQIVLNKFRPSIKLLTYDDDEEDHDSMMEELWESANGSFAQNAPPHRLALCSDTQGKVYAHFQVSHALIDAGSLRTIIKDWSLAYASPNLTMTPGTPYSAYIAHIQKTSLDASLRFWSAQLEGATACRLPRLTDGLALTDQSEIRHLHTDVDSGTRLKALAKELNISMASIFQLAWALVLRSYTNLQDICFGYVSSGRDVELDGIVDAVGPFINILVSRIVFGKGDTAAAMLKQLFSTYLDSLPHQHASLADITHALKMPGGKLFNTAFSFQKISQSNGSAKAQDLPLSFSTIGGADPTEFDVTITVIENDSSIEFSIQYSTSFLSEPQANNLSQSLIQALDAIEATPSEAIESLDLVPAKHMEQLKSWGDRLPPTVDRHVHDLFDDMVRSTPTAPAIHAWDGEFTYAELDRESSRLAGLLLKQGVKPDTFVALCFEKSAWVAVAYLAILKAGAAFMLLDPEAPLERIQYMMEQTKTSMVLCSPTYKDMADDWDADAIVISKEVMGTLPDYAGPFPNISTSSAAYIIFTSGTTGKPKGAVIEHGAYSSSAIAQKNALYIGPGSRFLQFASFMFDATMIEMVTPLLSGGCVCIPRRQDIISDLPRVVREMNINMAILTSSFIRTMSPEEVPTIKRLIQGGEPLSQKDIDIWADKVILGNAYGPSECSVMASCLSDVLRTSEPSNIGFPAACAHWVTEPANMHRLVPIGAIGELLLQGPTLSRGYINNPDKTAEAFVTGLNWATQVGQDPDTRFYATGDLVRLNSDGSVTFVGRKDTQIKIHGQRMELGEIQHHLTTIDEIRHSVVLSPSEGPLQKRLVAVLELANLSSTAASSEEIKLIEPSLRSKATESIQRIRDIITQRLPSYMIPTTWIVVQSMPTMISGKLNLPAVQFWVQNINDETYQELHAAEAVSELDSSDYVAMQVSRKLSSLLVDAPGSTGKLEDFMGKDIVPMQCGLDSITAISFSTWLRKTFGVTISLATLLSLDTSIQTLAATIKADMAKVGTSGPSNVESITDSTSTTKAAVDLHSEFQHYDQALSQLPVSEIPNNGVAKIPTNFLVTGSTGFLGSQIVRQLILRPNVNRVFCLVRAEDDTEAQERMMEVARKGQWWQPELSERIEAWSGDLAKPHLGLDDTRWASVIGGSIDAIIHNGAMVHWHLGYRDLKDANVGSTFDLLSALSKAPSPPRFAYVTGGYFPDEERTDNEVLDLLKDGDGYSQTKFLSEALVRSHGQRLCQHSATFPMPVVIQPGLVIGDADHGVSNLDDFLWRVVASALRIGAYNVDEFNDPNAWLLVAGSDQIATSTIDACMTTVSASATTTTPPSIRFVDGVPVKELWNLLMDEFDFSLRPMSGPEWLQALENDMDSQGPSHPLFPVFEFLQLKQGAVGTLKPTNGDSICPQVETLYRLRQSVDYLNNIGFFTSSDSISPFASKAAFRRTGLRPAKTAHF</sequence>
<dbReference type="Pfam" id="PF00501">
    <property type="entry name" value="AMP-binding"/>
    <property type="match status" value="5"/>
</dbReference>
<dbReference type="FunFam" id="3.40.50.12780:FF:000014">
    <property type="entry name" value="Nonribosomal peptide synthetase 1"/>
    <property type="match status" value="4"/>
</dbReference>
<dbReference type="InterPro" id="IPR006162">
    <property type="entry name" value="Ppantetheine_attach_site"/>
</dbReference>
<evidence type="ECO:0000313" key="7">
    <source>
        <dbReference type="EMBL" id="PTD08778.1"/>
    </source>
</evidence>
<dbReference type="EMBL" id="PVEM01000004">
    <property type="protein sequence ID" value="PTD08778.1"/>
    <property type="molecule type" value="Genomic_DNA"/>
</dbReference>
<evidence type="ECO:0000313" key="8">
    <source>
        <dbReference type="Proteomes" id="UP000241587"/>
    </source>
</evidence>
<dbReference type="InterPro" id="IPR042099">
    <property type="entry name" value="ANL_N_sf"/>
</dbReference>
<dbReference type="Gene3D" id="3.30.559.30">
    <property type="entry name" value="Nonribosomal peptide synthetase, condensation domain"/>
    <property type="match status" value="9"/>
</dbReference>
<keyword evidence="4" id="KW-0413">Isomerase</keyword>
<feature type="domain" description="Carrier" evidence="6">
    <location>
        <begin position="1062"/>
        <end position="1138"/>
    </location>
</feature>
<feature type="domain" description="Carrier" evidence="6">
    <location>
        <begin position="5757"/>
        <end position="5832"/>
    </location>
</feature>
<dbReference type="SUPFAM" id="SSF56801">
    <property type="entry name" value="Acetyl-CoA synthetase-like"/>
    <property type="match status" value="5"/>
</dbReference>
<dbReference type="Pfam" id="PF07993">
    <property type="entry name" value="NAD_binding_4"/>
    <property type="match status" value="1"/>
</dbReference>
<dbReference type="InterPro" id="IPR023213">
    <property type="entry name" value="CAT-like_dom_sf"/>
</dbReference>
<evidence type="ECO:0000256" key="1">
    <source>
        <dbReference type="ARBA" id="ARBA00022450"/>
    </source>
</evidence>
<proteinExistence type="inferred from homology"/>
<name>A0A2T4GYY4_FUSCU</name>
<evidence type="ECO:0000259" key="6">
    <source>
        <dbReference type="PROSITE" id="PS50075"/>
    </source>
</evidence>
<dbReference type="Gene3D" id="3.40.50.12780">
    <property type="entry name" value="N-terminal domain of ligase-like"/>
    <property type="match status" value="5"/>
</dbReference>
<evidence type="ECO:0000256" key="3">
    <source>
        <dbReference type="ARBA" id="ARBA00022598"/>
    </source>
</evidence>
<dbReference type="InterPro" id="IPR009081">
    <property type="entry name" value="PP-bd_ACP"/>
</dbReference>
<keyword evidence="2" id="KW-0597">Phosphoprotein</keyword>
<comment type="similarity">
    <text evidence="5">Belongs to the NRP synthetase family.</text>
</comment>
<dbReference type="CDD" id="cd05918">
    <property type="entry name" value="A_NRPS_SidN3_like"/>
    <property type="match status" value="5"/>
</dbReference>
<dbReference type="InterPro" id="IPR020806">
    <property type="entry name" value="PKS_PP-bd"/>
</dbReference>
<organism evidence="7 8">
    <name type="scientific">Fusarium culmorum</name>
    <dbReference type="NCBI Taxonomy" id="5516"/>
    <lineage>
        <taxon>Eukaryota</taxon>
        <taxon>Fungi</taxon>
        <taxon>Dikarya</taxon>
        <taxon>Ascomycota</taxon>
        <taxon>Pezizomycotina</taxon>
        <taxon>Sordariomycetes</taxon>
        <taxon>Hypocreomycetidae</taxon>
        <taxon>Hypocreales</taxon>
        <taxon>Nectriaceae</taxon>
        <taxon>Fusarium</taxon>
    </lineage>
</organism>
<dbReference type="InterPro" id="IPR000873">
    <property type="entry name" value="AMP-dep_synth/lig_dom"/>
</dbReference>
<dbReference type="GO" id="GO:0016853">
    <property type="term" value="F:isomerase activity"/>
    <property type="evidence" value="ECO:0007669"/>
    <property type="project" value="UniProtKB-KW"/>
</dbReference>
<gene>
    <name evidence="7" type="ORF">FCULG_00010960</name>
</gene>
<feature type="domain" description="Carrier" evidence="6">
    <location>
        <begin position="4190"/>
        <end position="4266"/>
    </location>
</feature>
<dbReference type="Proteomes" id="UP000241587">
    <property type="component" value="Unassembled WGS sequence"/>
</dbReference>
<protein>
    <submittedName>
        <fullName evidence="7">Nonribosomal peptide synthetase 8</fullName>
    </submittedName>
</protein>
<dbReference type="PROSITE" id="PS00012">
    <property type="entry name" value="PHOSPHOPANTETHEINE"/>
    <property type="match status" value="2"/>
</dbReference>
<dbReference type="Gene3D" id="3.30.559.10">
    <property type="entry name" value="Chloramphenicol acetyltransferase-like domain"/>
    <property type="match status" value="9"/>
</dbReference>
<dbReference type="FunFam" id="3.30.559.30:FF:000002">
    <property type="entry name" value="Nonribosomal peptide synthase Pes1"/>
    <property type="match status" value="4"/>
</dbReference>
<dbReference type="InterPro" id="IPR036291">
    <property type="entry name" value="NAD(P)-bd_dom_sf"/>
</dbReference>
<dbReference type="NCBIfam" id="NF003417">
    <property type="entry name" value="PRK04813.1"/>
    <property type="match status" value="5"/>
</dbReference>
<keyword evidence="8" id="KW-1185">Reference proteome</keyword>
<evidence type="ECO:0000256" key="4">
    <source>
        <dbReference type="ARBA" id="ARBA00023235"/>
    </source>
</evidence>
<dbReference type="SUPFAM" id="SSF51735">
    <property type="entry name" value="NAD(P)-binding Rossmann-fold domains"/>
    <property type="match status" value="1"/>
</dbReference>
<dbReference type="OMA" id="KIWITVE"/>
<feature type="domain" description="Carrier" evidence="6">
    <location>
        <begin position="7292"/>
        <end position="7378"/>
    </location>
</feature>
<dbReference type="Pfam" id="PF00550">
    <property type="entry name" value="PP-binding"/>
    <property type="match status" value="5"/>
</dbReference>
<comment type="caution">
    <text evidence="7">The sequence shown here is derived from an EMBL/GenBank/DDBJ whole genome shotgun (WGS) entry which is preliminary data.</text>
</comment>
<dbReference type="Gene3D" id="3.30.300.30">
    <property type="match status" value="5"/>
</dbReference>
<dbReference type="PROSITE" id="PS50075">
    <property type="entry name" value="CARRIER"/>
    <property type="match status" value="5"/>
</dbReference>
<dbReference type="InterPro" id="IPR020845">
    <property type="entry name" value="AMP-binding_CS"/>
</dbReference>
<dbReference type="InterPro" id="IPR010071">
    <property type="entry name" value="AA_adenyl_dom"/>
</dbReference>
<dbReference type="FunFam" id="3.30.559.30:FF:000005">
    <property type="entry name" value="Nonribosomal peptide synthase Pes1"/>
    <property type="match status" value="3"/>
</dbReference>
<dbReference type="PANTHER" id="PTHR45398">
    <property type="match status" value="1"/>
</dbReference>
<dbReference type="GO" id="GO:0031177">
    <property type="term" value="F:phosphopantetheine binding"/>
    <property type="evidence" value="ECO:0007669"/>
    <property type="project" value="InterPro"/>
</dbReference>
<dbReference type="Gene3D" id="3.40.50.720">
    <property type="entry name" value="NAD(P)-binding Rossmann-like Domain"/>
    <property type="match status" value="1"/>
</dbReference>
<dbReference type="OrthoDB" id="416786at2759"/>
<dbReference type="SUPFAM" id="SSF47336">
    <property type="entry name" value="ACP-like"/>
    <property type="match status" value="4"/>
</dbReference>
<dbReference type="SMART" id="SM00823">
    <property type="entry name" value="PKS_PP"/>
    <property type="match status" value="5"/>
</dbReference>
<dbReference type="InterPro" id="IPR001242">
    <property type="entry name" value="Condensation_dom"/>
</dbReference>
<evidence type="ECO:0000256" key="2">
    <source>
        <dbReference type="ARBA" id="ARBA00022553"/>
    </source>
</evidence>
<dbReference type="FunFam" id="3.30.300.30:FF:000015">
    <property type="entry name" value="Nonribosomal peptide synthase SidD"/>
    <property type="match status" value="5"/>
</dbReference>
<dbReference type="Pfam" id="PF00668">
    <property type="entry name" value="Condensation"/>
    <property type="match status" value="10"/>
</dbReference>
<dbReference type="InterPro" id="IPR045851">
    <property type="entry name" value="AMP-bd_C_sf"/>
</dbReference>